<comment type="caution">
    <text evidence="1">The sequence shown here is derived from an EMBL/GenBank/DDBJ whole genome shotgun (WGS) entry which is preliminary data.</text>
</comment>
<organism evidence="1 2">
    <name type="scientific">Candidatus Kuenenbacteria bacterium CG2_30_39_24</name>
    <dbReference type="NCBI Taxonomy" id="1805236"/>
    <lineage>
        <taxon>Bacteria</taxon>
        <taxon>Candidatus Kueneniibacteriota</taxon>
    </lineage>
</organism>
<dbReference type="AlphaFoldDB" id="A0A1J5FLN2"/>
<sequence length="347" mass="39093">MPGNVLQDEIVVKTKEGVFKLLKNGRLVDLPSEALMAPADDLTTQEMAEEVAKMSEALKEKPAANFYFDVNDEHEARRLTSKNEEDKNRAIKQHIKKIVDEILKQLNLAGGAMLMTQLQNIIISRLKDVRSLAETRETLLRQGLATDEASELINLIEQKRAQVEELIKTGKIPIVAEASKDESIEPSKQVSLVVDTRAEEVKKDRLKEKKMAVEKKLDMQGVKYDQGHQAVAGEEIAHHITVGPVDEIRQLSLKEFRRLGANPREAAERLLEKIGLLEDESLIKKAAGIKAWHESEVYQAYLSIGAVSMSQKKPVEQVIREFRAADKPYLAPEEFNVVADLNRKLLY</sequence>
<evidence type="ECO:0000313" key="2">
    <source>
        <dbReference type="Proteomes" id="UP000183922"/>
    </source>
</evidence>
<evidence type="ECO:0000313" key="1">
    <source>
        <dbReference type="EMBL" id="OIP55952.1"/>
    </source>
</evidence>
<accession>A0A1J5FLN2</accession>
<dbReference type="Proteomes" id="UP000183922">
    <property type="component" value="Unassembled WGS sequence"/>
</dbReference>
<proteinExistence type="predicted"/>
<gene>
    <name evidence="1" type="ORF">AUK13_01970</name>
</gene>
<name>A0A1J5FLN2_9BACT</name>
<reference evidence="1 2" key="1">
    <citation type="journal article" date="2016" name="Environ. Microbiol.">
        <title>Genomic resolution of a cold subsurface aquifer community provides metabolic insights for novel microbes adapted to high CO concentrations.</title>
        <authorList>
            <person name="Probst A.J."/>
            <person name="Castelle C.J."/>
            <person name="Singh A."/>
            <person name="Brown C.T."/>
            <person name="Anantharaman K."/>
            <person name="Sharon I."/>
            <person name="Hug L.A."/>
            <person name="Burstein D."/>
            <person name="Emerson J.B."/>
            <person name="Thomas B.C."/>
            <person name="Banfield J.F."/>
        </authorList>
    </citation>
    <scope>NUCLEOTIDE SEQUENCE [LARGE SCALE GENOMIC DNA]</scope>
    <source>
        <strain evidence="1">CG2_30_39_24</strain>
    </source>
</reference>
<protein>
    <submittedName>
        <fullName evidence="1">Uncharacterized protein</fullName>
    </submittedName>
</protein>
<dbReference type="EMBL" id="MNYR01000030">
    <property type="protein sequence ID" value="OIP55952.1"/>
    <property type="molecule type" value="Genomic_DNA"/>
</dbReference>